<dbReference type="EMBL" id="CP043451">
    <property type="protein sequence ID" value="QEM07865.1"/>
    <property type="molecule type" value="Genomic_DNA"/>
</dbReference>
<organism evidence="5 7">
    <name type="scientific">Mucilaginibacter rubeus</name>
    <dbReference type="NCBI Taxonomy" id="2027860"/>
    <lineage>
        <taxon>Bacteria</taxon>
        <taxon>Pseudomonadati</taxon>
        <taxon>Bacteroidota</taxon>
        <taxon>Sphingobacteriia</taxon>
        <taxon>Sphingobacteriales</taxon>
        <taxon>Sphingobacteriaceae</taxon>
        <taxon>Mucilaginibacter</taxon>
    </lineage>
</organism>
<dbReference type="Gene3D" id="3.40.50.150">
    <property type="entry name" value="Vaccinia Virus protein VP39"/>
    <property type="match status" value="1"/>
</dbReference>
<evidence type="ECO:0000313" key="5">
    <source>
        <dbReference type="EMBL" id="QEM07865.1"/>
    </source>
</evidence>
<keyword evidence="2" id="KW-0808">Transferase</keyword>
<dbReference type="SUPFAM" id="SSF53335">
    <property type="entry name" value="S-adenosyl-L-methionine-dependent methyltransferases"/>
    <property type="match status" value="1"/>
</dbReference>
<evidence type="ECO:0000256" key="1">
    <source>
        <dbReference type="ARBA" id="ARBA00022603"/>
    </source>
</evidence>
<dbReference type="GO" id="GO:0032259">
    <property type="term" value="P:methylation"/>
    <property type="evidence" value="ECO:0007669"/>
    <property type="project" value="UniProtKB-KW"/>
</dbReference>
<dbReference type="GO" id="GO:0008170">
    <property type="term" value="F:N-methyltransferase activity"/>
    <property type="evidence" value="ECO:0007669"/>
    <property type="project" value="InterPro"/>
</dbReference>
<feature type="domain" description="DNA methylase N-4/N-6" evidence="4">
    <location>
        <begin position="28"/>
        <end position="243"/>
    </location>
</feature>
<comment type="similarity">
    <text evidence="3">Belongs to the N(4)/N(6)-methyltransferase family.</text>
</comment>
<keyword evidence="8" id="KW-1185">Reference proteome</keyword>
<dbReference type="PRINTS" id="PR00508">
    <property type="entry name" value="S21N4MTFRASE"/>
</dbReference>
<dbReference type="Proteomes" id="UP000250557">
    <property type="component" value="Chromosome"/>
</dbReference>
<dbReference type="InterPro" id="IPR029063">
    <property type="entry name" value="SAM-dependent_MTases_sf"/>
</dbReference>
<accession>A0AAE6MLJ7</accession>
<dbReference type="EMBL" id="CP071880">
    <property type="protein sequence ID" value="QTE49565.1"/>
    <property type="molecule type" value="Genomic_DNA"/>
</dbReference>
<reference evidence="6 8" key="2">
    <citation type="submission" date="2021-03" db="EMBL/GenBank/DDBJ databases">
        <title>Mucilaginibacter strains isolated from gold and copper mining confer multi heavy-metal resistance.</title>
        <authorList>
            <person name="Li Y."/>
        </authorList>
    </citation>
    <scope>NUCLEOTIDE SEQUENCE [LARGE SCALE GENOMIC DNA]</scope>
    <source>
        <strain evidence="6 8">P2-4</strain>
    </source>
</reference>
<dbReference type="EC" id="2.1.1.-" evidence="3"/>
<evidence type="ECO:0000313" key="6">
    <source>
        <dbReference type="EMBL" id="QTE49565.1"/>
    </source>
</evidence>
<dbReference type="REBASE" id="367455">
    <property type="entry name" value="M.MruP2ORF31800P"/>
</dbReference>
<protein>
    <recommendedName>
        <fullName evidence="3">Methyltransferase</fullName>
        <ecNumber evidence="3">2.1.1.-</ecNumber>
    </recommendedName>
</protein>
<evidence type="ECO:0000313" key="8">
    <source>
        <dbReference type="Proteomes" id="UP000663940"/>
    </source>
</evidence>
<evidence type="ECO:0000259" key="4">
    <source>
        <dbReference type="Pfam" id="PF01555"/>
    </source>
</evidence>
<dbReference type="Proteomes" id="UP000663940">
    <property type="component" value="Chromosome"/>
</dbReference>
<dbReference type="AlphaFoldDB" id="A0AAE6MLJ7"/>
<proteinExistence type="inferred from homology"/>
<dbReference type="GO" id="GO:0003677">
    <property type="term" value="F:DNA binding"/>
    <property type="evidence" value="ECO:0007669"/>
    <property type="project" value="InterPro"/>
</dbReference>
<gene>
    <name evidence="5" type="ORF">DIU31_031800</name>
    <name evidence="6" type="ORF">J3L21_29215</name>
</gene>
<dbReference type="InterPro" id="IPR002941">
    <property type="entry name" value="DNA_methylase_N4/N6"/>
</dbReference>
<dbReference type="RefSeq" id="WP_112653885.1">
    <property type="nucleotide sequence ID" value="NZ_CP043451.1"/>
</dbReference>
<evidence type="ECO:0000313" key="7">
    <source>
        <dbReference type="Proteomes" id="UP000250557"/>
    </source>
</evidence>
<reference evidence="5 7" key="1">
    <citation type="submission" date="2019-08" db="EMBL/GenBank/DDBJ databases">
        <title>Comparative genome analysis confer to the adaptation heavy metal polluted environment.</title>
        <authorList>
            <person name="Li Y."/>
        </authorList>
    </citation>
    <scope>NUCLEOTIDE SEQUENCE [LARGE SCALE GENOMIC DNA]</scope>
    <source>
        <strain evidence="5 7">P2</strain>
    </source>
</reference>
<dbReference type="InterPro" id="IPR001091">
    <property type="entry name" value="RM_Methyltransferase"/>
</dbReference>
<evidence type="ECO:0000256" key="2">
    <source>
        <dbReference type="ARBA" id="ARBA00022679"/>
    </source>
</evidence>
<dbReference type="Pfam" id="PF01555">
    <property type="entry name" value="N6_N4_Mtase"/>
    <property type="match status" value="1"/>
</dbReference>
<keyword evidence="1" id="KW-0489">Methyltransferase</keyword>
<name>A0AAE6MLJ7_9SPHI</name>
<sequence length="275" mass="31312">MKSLDDFLGKVSEGDCLEIMAEMPDNCIDMVLTDLPYGTTQNPWDISIDLQKLWKQYRRLLKPNGIVILTAHGRFTGELIMSNPGWYKYKLVWIKSKAPNFLQAKRQPLKKHEDILVFYPGSPVYHPQMTTGKPYGARTRSTTKSGCYGPYGNKENANNGARYPIDVIFLELDDWIYFKTAECEGKAVHPSQKPVALGQYLIRTYSNPGAVVLDNACGSGTFPVAAIREGRQFIAIEQNKNIFYLKDQPLDLISYCRARFAQEQVIYQQSIQNHE</sequence>
<evidence type="ECO:0000256" key="3">
    <source>
        <dbReference type="RuleBase" id="RU362026"/>
    </source>
</evidence>